<evidence type="ECO:0000256" key="4">
    <source>
        <dbReference type="ARBA" id="ARBA00022840"/>
    </source>
</evidence>
<evidence type="ECO:0008006" key="10">
    <source>
        <dbReference type="Google" id="ProtNLM"/>
    </source>
</evidence>
<dbReference type="PROSITE" id="PS51192">
    <property type="entry name" value="HELICASE_ATP_BIND_1"/>
    <property type="match status" value="1"/>
</dbReference>
<dbReference type="GO" id="GO:0016787">
    <property type="term" value="F:hydrolase activity"/>
    <property type="evidence" value="ECO:0007669"/>
    <property type="project" value="UniProtKB-KW"/>
</dbReference>
<dbReference type="PROSITE" id="PS51194">
    <property type="entry name" value="HELICASE_CTER"/>
    <property type="match status" value="1"/>
</dbReference>
<dbReference type="AlphaFoldDB" id="A0A2N1PMT0"/>
<dbReference type="PANTHER" id="PTHR43519:SF1">
    <property type="entry name" value="ATP-DEPENDENT RNA HELICASE HRPB"/>
    <property type="match status" value="1"/>
</dbReference>
<dbReference type="InterPro" id="IPR014001">
    <property type="entry name" value="Helicase_ATP-bd"/>
</dbReference>
<evidence type="ECO:0000313" key="8">
    <source>
        <dbReference type="EMBL" id="PKK89663.1"/>
    </source>
</evidence>
<evidence type="ECO:0000256" key="3">
    <source>
        <dbReference type="ARBA" id="ARBA00022806"/>
    </source>
</evidence>
<dbReference type="InterPro" id="IPR001650">
    <property type="entry name" value="Helicase_C-like"/>
</dbReference>
<dbReference type="InterPro" id="IPR027417">
    <property type="entry name" value="P-loop_NTPase"/>
</dbReference>
<dbReference type="Pfam" id="PF00270">
    <property type="entry name" value="DEAD"/>
    <property type="match status" value="1"/>
</dbReference>
<proteinExistence type="predicted"/>
<dbReference type="PIRSF" id="PIRSF005496">
    <property type="entry name" value="ATP_hel_hrpB"/>
    <property type="match status" value="1"/>
</dbReference>
<dbReference type="InterPro" id="IPR007502">
    <property type="entry name" value="Helicase-assoc_dom"/>
</dbReference>
<dbReference type="GO" id="GO:0005524">
    <property type="term" value="F:ATP binding"/>
    <property type="evidence" value="ECO:0007669"/>
    <property type="project" value="UniProtKB-KW"/>
</dbReference>
<feature type="domain" description="Helicase ATP-binding" evidence="6">
    <location>
        <begin position="26"/>
        <end position="192"/>
    </location>
</feature>
<name>A0A2N1PMT0_9BACT</name>
<comment type="caution">
    <text evidence="8">The sequence shown here is derived from an EMBL/GenBank/DDBJ whole genome shotgun (WGS) entry which is preliminary data.</text>
</comment>
<keyword evidence="3" id="KW-0347">Helicase</keyword>
<keyword evidence="4" id="KW-0067">ATP-binding</keyword>
<dbReference type="PANTHER" id="PTHR43519">
    <property type="entry name" value="ATP-DEPENDENT RNA HELICASE HRPB"/>
    <property type="match status" value="1"/>
</dbReference>
<dbReference type="Pfam" id="PF00271">
    <property type="entry name" value="Helicase_C"/>
    <property type="match status" value="1"/>
</dbReference>
<organism evidence="8 9">
    <name type="scientific">Candidatus Wallbacteria bacterium HGW-Wallbacteria-1</name>
    <dbReference type="NCBI Taxonomy" id="2013854"/>
    <lineage>
        <taxon>Bacteria</taxon>
        <taxon>Candidatus Walliibacteriota</taxon>
    </lineage>
</organism>
<keyword evidence="1" id="KW-0547">Nucleotide-binding</keyword>
<dbReference type="SMART" id="SM00847">
    <property type="entry name" value="HA2"/>
    <property type="match status" value="1"/>
</dbReference>
<evidence type="ECO:0000259" key="6">
    <source>
        <dbReference type="PROSITE" id="PS51192"/>
    </source>
</evidence>
<dbReference type="SUPFAM" id="SSF52540">
    <property type="entry name" value="P-loop containing nucleoside triphosphate hydrolases"/>
    <property type="match status" value="1"/>
</dbReference>
<evidence type="ECO:0000256" key="5">
    <source>
        <dbReference type="SAM" id="MobiDB-lite"/>
    </source>
</evidence>
<reference evidence="8 9" key="1">
    <citation type="journal article" date="2017" name="ISME J.">
        <title>Potential for microbial H2 and metal transformations associated with novel bacteria and archaea in deep terrestrial subsurface sediments.</title>
        <authorList>
            <person name="Hernsdorf A.W."/>
            <person name="Amano Y."/>
            <person name="Miyakawa K."/>
            <person name="Ise K."/>
            <person name="Suzuki Y."/>
            <person name="Anantharaman K."/>
            <person name="Probst A."/>
            <person name="Burstein D."/>
            <person name="Thomas B.C."/>
            <person name="Banfield J.F."/>
        </authorList>
    </citation>
    <scope>NUCLEOTIDE SEQUENCE [LARGE SCALE GENOMIC DNA]</scope>
    <source>
        <strain evidence="8">HGW-Wallbacteria-1</strain>
    </source>
</reference>
<dbReference type="Pfam" id="PF08482">
    <property type="entry name" value="HrpB_C"/>
    <property type="match status" value="1"/>
</dbReference>
<gene>
    <name evidence="8" type="ORF">CVV64_13385</name>
</gene>
<dbReference type="CDD" id="cd18791">
    <property type="entry name" value="SF2_C_RHA"/>
    <property type="match status" value="1"/>
</dbReference>
<dbReference type="SMART" id="SM00490">
    <property type="entry name" value="HELICc"/>
    <property type="match status" value="1"/>
</dbReference>
<accession>A0A2N1PMT0</accession>
<dbReference type="InterPro" id="IPR013689">
    <property type="entry name" value="RNA_helicase_ATP-dep_HrpB_C"/>
</dbReference>
<dbReference type="SMART" id="SM00487">
    <property type="entry name" value="DEXDc"/>
    <property type="match status" value="1"/>
</dbReference>
<dbReference type="InterPro" id="IPR010225">
    <property type="entry name" value="HrpB"/>
</dbReference>
<dbReference type="InterPro" id="IPR011545">
    <property type="entry name" value="DEAD/DEAH_box_helicase_dom"/>
</dbReference>
<evidence type="ECO:0000256" key="2">
    <source>
        <dbReference type="ARBA" id="ARBA00022801"/>
    </source>
</evidence>
<dbReference type="EMBL" id="PGXC01000014">
    <property type="protein sequence ID" value="PKK89663.1"/>
    <property type="molecule type" value="Genomic_DNA"/>
</dbReference>
<protein>
    <recommendedName>
        <fullName evidence="10">ATP-dependent helicase HrpB</fullName>
    </recommendedName>
</protein>
<feature type="compositionally biased region" description="Gly residues" evidence="5">
    <location>
        <begin position="538"/>
        <end position="553"/>
    </location>
</feature>
<dbReference type="Gene3D" id="3.40.50.300">
    <property type="entry name" value="P-loop containing nucleotide triphosphate hydrolases"/>
    <property type="match status" value="2"/>
</dbReference>
<sequence length="894" mass="99169">MVGFSVENRIQAVTSLPVDKVRNDIIRILEKGNALVLTAPPGTGKSTRIPQFMLDCSAIKGRILVLQPRRIAARFLAHRVAMERVSLLGGKSSDTGFITRNHSQYGEDTRLFFITQGVLLEMAASDPDLSEVGAIVFDEFHERSVNLDIGLGLALEIQRRGRRDLAIVVMSATMNAQRIVEKLDPVEKIVLDIPLHEVELSYRIPRQGRKPWDMAAAALQEILASRREGHVLIFMPGAMEIRRTMEACREICSKRNEEARILPLMGSMTSEDEDLVMKPSLVRKVIVATNVAETSLTIPGVVFVVDSGLSRVSRYDSVTGMDKLVTEPVSRFSADQRSGRAGREGPGWAIRLWSEEEQRGKPQSSIPEILRCDLAQPLLKLLALGINPYFFSWMDTPPEDAMKSALKLLCKLGAVDFGSDSDREADVRLLDQGMKMASFPCHPRIARMILHGAAMGIEEQICRAAWILSEEPPVSKAGSEKDTFINRVIREEAASASGSGQGPGEDPVMRRGIRKFIAIVHSIDGSKTLSDGRVHGDCGAGSGGKSAGSGRTSGEGSAASEQRVRGALTQSLALAYPDRLAVLRGPGGVTGSQASRLTGRFNQAAEQCGPMEQGRQYEMADGLLAQLHESSCLRFSPLILALDTIRISGSNSVMISRAVEVDLEVLMDLFPHAWQDMSSHRWNSGTCEVERMDESFCLSVAVERCFARVEMSIASEILAKQVGGNRLPLVGWGEEVEHWIQRVRWVASLFPDFSVVQYEQSDIDVIIAEICNGCYRYSQVRDRNCLPFVKNALSWEEQRFVDEMAPESIRLPSGRKMKIRYTPNGPKGSARIQDFYGLDESPAIARGRARVLLEILAPNMRAVQVTDDLNGFWKNHYPELRKELSRRYPRHEWR</sequence>
<keyword evidence="2" id="KW-0378">Hydrolase</keyword>
<feature type="region of interest" description="Disordered" evidence="5">
    <location>
        <begin position="530"/>
        <end position="562"/>
    </location>
</feature>
<evidence type="ECO:0000313" key="9">
    <source>
        <dbReference type="Proteomes" id="UP000233256"/>
    </source>
</evidence>
<feature type="domain" description="Helicase C-terminal" evidence="7">
    <location>
        <begin position="218"/>
        <end position="385"/>
    </location>
</feature>
<evidence type="ECO:0000256" key="1">
    <source>
        <dbReference type="ARBA" id="ARBA00022741"/>
    </source>
</evidence>
<dbReference type="Proteomes" id="UP000233256">
    <property type="component" value="Unassembled WGS sequence"/>
</dbReference>
<dbReference type="Gene3D" id="1.20.120.1080">
    <property type="match status" value="1"/>
</dbReference>
<evidence type="ECO:0000259" key="7">
    <source>
        <dbReference type="PROSITE" id="PS51194"/>
    </source>
</evidence>
<dbReference type="GO" id="GO:0004386">
    <property type="term" value="F:helicase activity"/>
    <property type="evidence" value="ECO:0007669"/>
    <property type="project" value="UniProtKB-KW"/>
</dbReference>
<dbReference type="GO" id="GO:0003676">
    <property type="term" value="F:nucleic acid binding"/>
    <property type="evidence" value="ECO:0007669"/>
    <property type="project" value="InterPro"/>
</dbReference>